<feature type="transmembrane region" description="Helical" evidence="7">
    <location>
        <begin position="110"/>
        <end position="134"/>
    </location>
</feature>
<dbReference type="PANTHER" id="PTHR23320">
    <property type="entry name" value="MEMBRANE-SPANNING 4-DOMAINS SUBFAMILY A MS4A -RELATED"/>
    <property type="match status" value="1"/>
</dbReference>
<dbReference type="EMBL" id="JACASF010000013">
    <property type="protein sequence ID" value="KAF6438292.1"/>
    <property type="molecule type" value="Genomic_DNA"/>
</dbReference>
<dbReference type="AlphaFoldDB" id="A0A7J8ETC6"/>
<comment type="caution">
    <text evidence="8">The sequence shown here is derived from an EMBL/GenBank/DDBJ whole genome shotgun (WGS) entry which is preliminary data.</text>
</comment>
<feature type="compositionally biased region" description="Basic and acidic residues" evidence="6">
    <location>
        <begin position="651"/>
        <end position="660"/>
    </location>
</feature>
<evidence type="ECO:0000313" key="8">
    <source>
        <dbReference type="EMBL" id="KAF6438292.1"/>
    </source>
</evidence>
<evidence type="ECO:0000256" key="7">
    <source>
        <dbReference type="SAM" id="Phobius"/>
    </source>
</evidence>
<feature type="transmembrane region" description="Helical" evidence="7">
    <location>
        <begin position="74"/>
        <end position="98"/>
    </location>
</feature>
<feature type="region of interest" description="Disordered" evidence="6">
    <location>
        <begin position="637"/>
        <end position="687"/>
    </location>
</feature>
<dbReference type="Pfam" id="PF04103">
    <property type="entry name" value="CD20"/>
    <property type="match status" value="1"/>
</dbReference>
<feature type="transmembrane region" description="Helical" evidence="7">
    <location>
        <begin position="154"/>
        <end position="176"/>
    </location>
</feature>
<feature type="compositionally biased region" description="Polar residues" evidence="6">
    <location>
        <begin position="848"/>
        <end position="858"/>
    </location>
</feature>
<comment type="similarity">
    <text evidence="2">Belongs to the MS4A family.</text>
</comment>
<reference evidence="8 9" key="1">
    <citation type="journal article" date="2020" name="Nature">
        <title>Six reference-quality genomes reveal evolution of bat adaptations.</title>
        <authorList>
            <person name="Jebb D."/>
            <person name="Huang Z."/>
            <person name="Pippel M."/>
            <person name="Hughes G.M."/>
            <person name="Lavrichenko K."/>
            <person name="Devanna P."/>
            <person name="Winkler S."/>
            <person name="Jermiin L.S."/>
            <person name="Skirmuntt E.C."/>
            <person name="Katzourakis A."/>
            <person name="Burkitt-Gray L."/>
            <person name="Ray D.A."/>
            <person name="Sullivan K.A.M."/>
            <person name="Roscito J.G."/>
            <person name="Kirilenko B.M."/>
            <person name="Davalos L.M."/>
            <person name="Corthals A.P."/>
            <person name="Power M.L."/>
            <person name="Jones G."/>
            <person name="Ransome R.D."/>
            <person name="Dechmann D.K.N."/>
            <person name="Locatelli A.G."/>
            <person name="Puechmaille S.J."/>
            <person name="Fedrigo O."/>
            <person name="Jarvis E.D."/>
            <person name="Hiller M."/>
            <person name="Vernes S.C."/>
            <person name="Myers E.W."/>
            <person name="Teeling E.C."/>
        </authorList>
    </citation>
    <scope>NUCLEOTIDE SEQUENCE [LARGE SCALE GENOMIC DNA]</scope>
    <source>
        <strain evidence="8">MMolMol1</strain>
        <tissue evidence="8">Muscle</tissue>
    </source>
</reference>
<evidence type="ECO:0000256" key="5">
    <source>
        <dbReference type="ARBA" id="ARBA00023136"/>
    </source>
</evidence>
<dbReference type="InParanoid" id="A0A7J8ETC6"/>
<sequence>MAASHEVKKSTHVITIQPKQTVLTALPYGPPYSVLDFLKGEPRVLGAIQVLLALITVGIGTIFAFNYFNFSQRFPLVFFTGYPFWGAFIFIITGFLTGSNRKGKRLEQGVMASNVISSLAAVAGIILTIISFRYQHGYCQVPSVEGICVIGRVLYNGLLSVLLIISIVELSLAVTITSFRSKCWTSSNEIVFFLPLDITQKSELPITEENAVIQFDCQEESSSDDSTANAQPVFFGGYTFFKLRASRNPLTIHHSRKSGSNIGYISPLSGSDEQHKYISSPLKHYEREIESKNLPVILEKRTSEEFAHTEQMSDEDLQFAIEQIPEMQSQSLQAKPFPIQVFPSYSVKNLKALQPKDLPSQALVVKSLLSETPTSHVTLSRDLTSEDLPSQSISSQFTQSLNTPYQDMSSQDMLSQLQVLPTQSTLFKTSTSYVTQSSDLISPNMLSQDIPFQNTQSQGMPSQAMLSQLQVPPTPDILFRAPVSHITRSHDLISEATRFEAYTSHSMQAFNVQHLEQKSLDHHLQNIQRQDQQFTNISYQDIQSEVNLLTQEWKYKEKHLSKKSTKQYALDQHNKDWQSSTKQPLDLPIQGQKPPRKKSLDQRIKGWLSPKRNSINKQVRVTQFADQQADDQLIRGKQSLKQKSQNGQDEGQQRREEKSPNKQAQQQRAKDLQAEEETSPKQLGEDLQSQIQKYQDWPPLGQQSQDLGIQEWRKKDCKAQECQFEMKHSLNWESQAWQTQDLLEKEFLKRKVLYKEAQTLNAIPQHHLDQQLQDIPFQDSQYQDKKKDLQSTGIPKKDTQINTIQTRDIKLTYMKSLCPNPSDLRSEDTKPEFHHSSCQSSVQGESSTYLSNVGSEQDVQQYTSISSTLYREDSTLTSCYLKDQKQSEDSD</sequence>
<feature type="region of interest" description="Disordered" evidence="6">
    <location>
        <begin position="571"/>
        <end position="612"/>
    </location>
</feature>
<dbReference type="GO" id="GO:0007166">
    <property type="term" value="P:cell surface receptor signaling pathway"/>
    <property type="evidence" value="ECO:0007669"/>
    <property type="project" value="TreeGrafter"/>
</dbReference>
<evidence type="ECO:0000256" key="6">
    <source>
        <dbReference type="SAM" id="MobiDB-lite"/>
    </source>
</evidence>
<organism evidence="8 9">
    <name type="scientific">Molossus molossus</name>
    <name type="common">Pallas' mastiff bat</name>
    <name type="synonym">Vespertilio molossus</name>
    <dbReference type="NCBI Taxonomy" id="27622"/>
    <lineage>
        <taxon>Eukaryota</taxon>
        <taxon>Metazoa</taxon>
        <taxon>Chordata</taxon>
        <taxon>Craniata</taxon>
        <taxon>Vertebrata</taxon>
        <taxon>Euteleostomi</taxon>
        <taxon>Mammalia</taxon>
        <taxon>Eutheria</taxon>
        <taxon>Laurasiatheria</taxon>
        <taxon>Chiroptera</taxon>
        <taxon>Yangochiroptera</taxon>
        <taxon>Molossidae</taxon>
        <taxon>Molossus</taxon>
    </lineage>
</organism>
<feature type="compositionally biased region" description="Low complexity" evidence="6">
    <location>
        <begin position="836"/>
        <end position="847"/>
    </location>
</feature>
<dbReference type="PANTHER" id="PTHR23320:SF10">
    <property type="entry name" value="MEMBRANE-SPANNING 4-DOMAINS SUBFAMILY A MEMBER 14"/>
    <property type="match status" value="1"/>
</dbReference>
<feature type="transmembrane region" description="Helical" evidence="7">
    <location>
        <begin position="44"/>
        <end position="68"/>
    </location>
</feature>
<dbReference type="GO" id="GO:0005886">
    <property type="term" value="C:plasma membrane"/>
    <property type="evidence" value="ECO:0007669"/>
    <property type="project" value="TreeGrafter"/>
</dbReference>
<feature type="compositionally biased region" description="Basic and acidic residues" evidence="6">
    <location>
        <begin position="824"/>
        <end position="835"/>
    </location>
</feature>
<keyword evidence="3 7" id="KW-0812">Transmembrane</keyword>
<dbReference type="Proteomes" id="UP000550707">
    <property type="component" value="Unassembled WGS sequence"/>
</dbReference>
<keyword evidence="5 7" id="KW-0472">Membrane</keyword>
<evidence type="ECO:0000256" key="4">
    <source>
        <dbReference type="ARBA" id="ARBA00022989"/>
    </source>
</evidence>
<feature type="region of interest" description="Disordered" evidence="6">
    <location>
        <begin position="820"/>
        <end position="858"/>
    </location>
</feature>
<evidence type="ECO:0000256" key="1">
    <source>
        <dbReference type="ARBA" id="ARBA00004141"/>
    </source>
</evidence>
<comment type="subcellular location">
    <subcellularLocation>
        <location evidence="1">Membrane</location>
        <topology evidence="1">Multi-pass membrane protein</topology>
    </subcellularLocation>
</comment>
<protein>
    <recommendedName>
        <fullName evidence="10">Membrane spanning 4-domains A14</fullName>
    </recommendedName>
</protein>
<dbReference type="FunCoup" id="A0A7J8ETC6">
    <property type="interactions" value="1"/>
</dbReference>
<accession>A0A7J8ETC6</accession>
<keyword evidence="9" id="KW-1185">Reference proteome</keyword>
<evidence type="ECO:0000313" key="9">
    <source>
        <dbReference type="Proteomes" id="UP000550707"/>
    </source>
</evidence>
<evidence type="ECO:0008006" key="10">
    <source>
        <dbReference type="Google" id="ProtNLM"/>
    </source>
</evidence>
<keyword evidence="4 7" id="KW-1133">Transmembrane helix</keyword>
<evidence type="ECO:0000256" key="3">
    <source>
        <dbReference type="ARBA" id="ARBA00022692"/>
    </source>
</evidence>
<feature type="compositionally biased region" description="Polar residues" evidence="6">
    <location>
        <begin position="639"/>
        <end position="650"/>
    </location>
</feature>
<evidence type="ECO:0000256" key="2">
    <source>
        <dbReference type="ARBA" id="ARBA00009565"/>
    </source>
</evidence>
<proteinExistence type="inferred from homology"/>
<dbReference type="InterPro" id="IPR030417">
    <property type="entry name" value="MS4A"/>
</dbReference>
<name>A0A7J8ETC6_MOLMO</name>
<gene>
    <name evidence="8" type="ORF">HJG59_012520</name>
</gene>
<dbReference type="InterPro" id="IPR007237">
    <property type="entry name" value="CD20-like"/>
</dbReference>